<dbReference type="InterPro" id="IPR013320">
    <property type="entry name" value="ConA-like_dom_sf"/>
</dbReference>
<keyword evidence="4" id="KW-0336">GPI-anchor</keyword>
<evidence type="ECO:0000256" key="10">
    <source>
        <dbReference type="ARBA" id="ARBA00023157"/>
    </source>
</evidence>
<dbReference type="PROSITE" id="PS51762">
    <property type="entry name" value="GH16_2"/>
    <property type="match status" value="1"/>
</dbReference>
<evidence type="ECO:0000256" key="6">
    <source>
        <dbReference type="ARBA" id="ARBA00022679"/>
    </source>
</evidence>
<keyword evidence="24" id="KW-1185">Reference proteome</keyword>
<feature type="signal peptide" evidence="21">
    <location>
        <begin position="1"/>
        <end position="17"/>
    </location>
</feature>
<dbReference type="Gene3D" id="2.60.120.200">
    <property type="match status" value="1"/>
</dbReference>
<evidence type="ECO:0000256" key="14">
    <source>
        <dbReference type="ARBA" id="ARBA00023316"/>
    </source>
</evidence>
<evidence type="ECO:0000313" key="24">
    <source>
        <dbReference type="Proteomes" id="UP000829685"/>
    </source>
</evidence>
<dbReference type="GO" id="GO:0016757">
    <property type="term" value="F:glycosyltransferase activity"/>
    <property type="evidence" value="ECO:0007669"/>
    <property type="project" value="UniProtKB-KW"/>
</dbReference>
<feature type="disulfide bond" evidence="19">
    <location>
        <begin position="23"/>
        <end position="30"/>
    </location>
</feature>
<dbReference type="SUPFAM" id="SSF49899">
    <property type="entry name" value="Concanavalin A-like lectins/glucanases"/>
    <property type="match status" value="1"/>
</dbReference>
<dbReference type="InterPro" id="IPR017168">
    <property type="entry name" value="CHR-like"/>
</dbReference>
<keyword evidence="12" id="KW-0449">Lipoprotein</keyword>
<feature type="active site" description="Nucleophile" evidence="18">
    <location>
        <position position="116"/>
    </location>
</feature>
<evidence type="ECO:0000256" key="9">
    <source>
        <dbReference type="ARBA" id="ARBA00023136"/>
    </source>
</evidence>
<evidence type="ECO:0000256" key="12">
    <source>
        <dbReference type="ARBA" id="ARBA00023288"/>
    </source>
</evidence>
<evidence type="ECO:0000256" key="19">
    <source>
        <dbReference type="PIRSR" id="PIRSR037299-2"/>
    </source>
</evidence>
<evidence type="ECO:0000256" key="20">
    <source>
        <dbReference type="SAM" id="MobiDB-lite"/>
    </source>
</evidence>
<dbReference type="GO" id="GO:0098552">
    <property type="term" value="C:side of membrane"/>
    <property type="evidence" value="ECO:0007669"/>
    <property type="project" value="UniProtKB-KW"/>
</dbReference>
<dbReference type="GO" id="GO:0008843">
    <property type="term" value="F:endochitinase activity"/>
    <property type="evidence" value="ECO:0007669"/>
    <property type="project" value="UniProtKB-EC"/>
</dbReference>
<feature type="compositionally biased region" description="Low complexity" evidence="20">
    <location>
        <begin position="267"/>
        <end position="326"/>
    </location>
</feature>
<dbReference type="CDD" id="cd02183">
    <property type="entry name" value="GH16_fungal_CRH1_transglycosylase"/>
    <property type="match status" value="1"/>
</dbReference>
<evidence type="ECO:0000256" key="16">
    <source>
        <dbReference type="ARBA" id="ARBA00093308"/>
    </source>
</evidence>
<dbReference type="OrthoDB" id="4781at2759"/>
<dbReference type="InterPro" id="IPR050546">
    <property type="entry name" value="Glycosyl_Hydrlase_16"/>
</dbReference>
<evidence type="ECO:0000259" key="22">
    <source>
        <dbReference type="PROSITE" id="PS51762"/>
    </source>
</evidence>
<evidence type="ECO:0000256" key="17">
    <source>
        <dbReference type="PIRNR" id="PIRNR037299"/>
    </source>
</evidence>
<proteinExistence type="inferred from homology"/>
<keyword evidence="6" id="KW-0808">Transferase</keyword>
<keyword evidence="14" id="KW-0961">Cell wall biogenesis/degradation</keyword>
<accession>A0A9Q0AKX8</accession>
<comment type="subcellular location">
    <subcellularLocation>
        <location evidence="2">Cell envelope</location>
    </subcellularLocation>
    <subcellularLocation>
        <location evidence="3">Membrane</location>
        <topology evidence="3">Lipid-anchor</topology>
        <topology evidence="3">GPI-anchor</topology>
    </subcellularLocation>
</comment>
<name>A0A9Q0AKX8_9PEZI</name>
<dbReference type="EC" id="3.2.-.-" evidence="17"/>
<feature type="domain" description="GH16" evidence="22">
    <location>
        <begin position="39"/>
        <end position="233"/>
    </location>
</feature>
<protein>
    <recommendedName>
        <fullName evidence="17">Crh-like protein</fullName>
        <ecNumber evidence="17">3.2.-.-</ecNumber>
    </recommendedName>
</protein>
<keyword evidence="11" id="KW-0325">Glycoprotein</keyword>
<evidence type="ECO:0000256" key="3">
    <source>
        <dbReference type="ARBA" id="ARBA00004589"/>
    </source>
</evidence>
<dbReference type="PANTHER" id="PTHR10963">
    <property type="entry name" value="GLYCOSYL HYDROLASE-RELATED"/>
    <property type="match status" value="1"/>
</dbReference>
<comment type="caution">
    <text evidence="23">The sequence shown here is derived from an EMBL/GenBank/DDBJ whole genome shotgun (WGS) entry which is preliminary data.</text>
</comment>
<feature type="chain" id="PRO_5040463054" description="Crh-like protein" evidence="21">
    <location>
        <begin position="18"/>
        <end position="354"/>
    </location>
</feature>
<keyword evidence="13" id="KW-0326">Glycosidase</keyword>
<dbReference type="Proteomes" id="UP000829685">
    <property type="component" value="Unassembled WGS sequence"/>
</dbReference>
<keyword evidence="7 21" id="KW-0732">Signal</keyword>
<keyword evidence="5" id="KW-0328">Glycosyltransferase</keyword>
<evidence type="ECO:0000256" key="21">
    <source>
        <dbReference type="SAM" id="SignalP"/>
    </source>
</evidence>
<evidence type="ECO:0000256" key="7">
    <source>
        <dbReference type="ARBA" id="ARBA00022729"/>
    </source>
</evidence>
<dbReference type="FunFam" id="2.60.120.200:FF:000152">
    <property type="entry name" value="Cell wall glucanase"/>
    <property type="match status" value="1"/>
</dbReference>
<evidence type="ECO:0000313" key="23">
    <source>
        <dbReference type="EMBL" id="KAI1857428.1"/>
    </source>
</evidence>
<dbReference type="PANTHER" id="PTHR10963:SF68">
    <property type="entry name" value="GLYCOSIDASE CRH1-RELATED"/>
    <property type="match status" value="1"/>
</dbReference>
<feature type="region of interest" description="Disordered" evidence="20">
    <location>
        <begin position="265"/>
        <end position="326"/>
    </location>
</feature>
<sequence>MQFNKLTVFLLPAVAFAQTYTDCNPTEKTCDSDVGLNQSSYTVDFTEGESDDWKMTYGNASYDDNGVTFTITESGNAPTMQSNFYFFFGTVSAVVKASSGTGIVSCVILESDDLDEIDWEWLGGDVDQVQTNYFGKGNTTSYDRGTYETVSDSQGTWHNYTIEWTSAHTTWYIDGSAVRTLNYADAVDGKNYPQTPMRVKLGSWSASDSGSEGTIEWAGGETDYADGPFTMHVKSISINNYNPGSTYTYGDLTGSYSSIEIDAEGATTSNTTSTGSISDTTSAGNTTDVTSSNSSSSATSSSSGSTSSSTSSTSSSSSSKSTSSTTASSASVMNSVSFIGQLLAVAVPALMYLA</sequence>
<evidence type="ECO:0000256" key="11">
    <source>
        <dbReference type="ARBA" id="ARBA00023180"/>
    </source>
</evidence>
<keyword evidence="10 19" id="KW-1015">Disulfide bond</keyword>
<dbReference type="GO" id="GO:0005975">
    <property type="term" value="P:carbohydrate metabolic process"/>
    <property type="evidence" value="ECO:0007669"/>
    <property type="project" value="InterPro"/>
</dbReference>
<dbReference type="EMBL" id="JAFIMR010000040">
    <property type="protein sequence ID" value="KAI1857428.1"/>
    <property type="molecule type" value="Genomic_DNA"/>
</dbReference>
<comment type="function">
    <text evidence="16">Dual chitinase/transglycosylase that plays a role in cell wall architecture. Chitinase and transglycosylase activities are coupled. Required for the polysaccharide cross-linking at the septa and the cell wall. More specifically, transfers chitin to 1,6-beta-glucan in the cell wall.</text>
</comment>
<evidence type="ECO:0000256" key="4">
    <source>
        <dbReference type="ARBA" id="ARBA00022622"/>
    </source>
</evidence>
<comment type="similarity">
    <text evidence="15">Belongs to the glycosyl hydrolase 16 family. CRH1 subfamily.</text>
</comment>
<dbReference type="GO" id="GO:0031505">
    <property type="term" value="P:fungal-type cell wall organization"/>
    <property type="evidence" value="ECO:0007669"/>
    <property type="project" value="TreeGrafter"/>
</dbReference>
<reference evidence="23" key="1">
    <citation type="submission" date="2021-03" db="EMBL/GenBank/DDBJ databases">
        <title>Revisited historic fungal species revealed as producer of novel bioactive compounds through whole genome sequencing and comparative genomics.</title>
        <authorList>
            <person name="Vignolle G.A."/>
            <person name="Hochenegger N."/>
            <person name="Mach R.L."/>
            <person name="Mach-Aigner A.R."/>
            <person name="Javad Rahimi M."/>
            <person name="Salim K.A."/>
            <person name="Chan C.M."/>
            <person name="Lim L.B.L."/>
            <person name="Cai F."/>
            <person name="Druzhinina I.S."/>
            <person name="U'Ren J.M."/>
            <person name="Derntl C."/>
        </authorList>
    </citation>
    <scope>NUCLEOTIDE SEQUENCE</scope>
    <source>
        <strain evidence="23">TUCIM 5799</strain>
    </source>
</reference>
<organism evidence="23 24">
    <name type="scientific">Neoarthrinium moseri</name>
    <dbReference type="NCBI Taxonomy" id="1658444"/>
    <lineage>
        <taxon>Eukaryota</taxon>
        <taxon>Fungi</taxon>
        <taxon>Dikarya</taxon>
        <taxon>Ascomycota</taxon>
        <taxon>Pezizomycotina</taxon>
        <taxon>Sordariomycetes</taxon>
        <taxon>Xylariomycetidae</taxon>
        <taxon>Amphisphaeriales</taxon>
        <taxon>Apiosporaceae</taxon>
        <taxon>Neoarthrinium</taxon>
    </lineage>
</organism>
<comment type="catalytic activity">
    <reaction evidence="1">
        <text>Random endo-hydrolysis of N-acetyl-beta-D-glucosaminide (1-&gt;4)-beta-linkages in chitin and chitodextrins.</text>
        <dbReference type="EC" id="3.2.1.14"/>
    </reaction>
</comment>
<evidence type="ECO:0000256" key="13">
    <source>
        <dbReference type="ARBA" id="ARBA00023295"/>
    </source>
</evidence>
<dbReference type="Pfam" id="PF00722">
    <property type="entry name" value="Glyco_hydro_16"/>
    <property type="match status" value="1"/>
</dbReference>
<dbReference type="AlphaFoldDB" id="A0A9Q0AKX8"/>
<dbReference type="InterPro" id="IPR000757">
    <property type="entry name" value="Beta-glucanase-like"/>
</dbReference>
<evidence type="ECO:0000256" key="18">
    <source>
        <dbReference type="PIRSR" id="PIRSR037299-1"/>
    </source>
</evidence>
<evidence type="ECO:0000256" key="2">
    <source>
        <dbReference type="ARBA" id="ARBA00004196"/>
    </source>
</evidence>
<evidence type="ECO:0000256" key="15">
    <source>
        <dbReference type="ARBA" id="ARBA00038074"/>
    </source>
</evidence>
<evidence type="ECO:0000256" key="1">
    <source>
        <dbReference type="ARBA" id="ARBA00000822"/>
    </source>
</evidence>
<dbReference type="PIRSF" id="PIRSF037299">
    <property type="entry name" value="Glycosidase_CRH1_prd"/>
    <property type="match status" value="1"/>
</dbReference>
<dbReference type="GO" id="GO:0009277">
    <property type="term" value="C:fungal-type cell wall"/>
    <property type="evidence" value="ECO:0007669"/>
    <property type="project" value="TreeGrafter"/>
</dbReference>
<gene>
    <name evidence="23" type="ORF">JX265_011163</name>
</gene>
<evidence type="ECO:0000256" key="8">
    <source>
        <dbReference type="ARBA" id="ARBA00022801"/>
    </source>
</evidence>
<keyword evidence="9 17" id="KW-0472">Membrane</keyword>
<feature type="active site" description="Proton donor" evidence="18">
    <location>
        <position position="120"/>
    </location>
</feature>
<evidence type="ECO:0000256" key="5">
    <source>
        <dbReference type="ARBA" id="ARBA00022676"/>
    </source>
</evidence>
<keyword evidence="8 17" id="KW-0378">Hydrolase</keyword>